<proteinExistence type="predicted"/>
<protein>
    <submittedName>
        <fullName evidence="1">Uncharacterized protein</fullName>
    </submittedName>
</protein>
<sequence length="90" mass="9168">MVEGKVTAGAGEAGSEFLHADHDLFCGASGFGEHAQLYGDVVHVADDPECGDFAVAVFVDVDAVEFELFAGGGDAGRVDGALVVAVAFHQ</sequence>
<gene>
    <name evidence="1" type="ORF">R3Q59_01305</name>
</gene>
<accession>A0ABU4C6U4</accession>
<organism evidence="1 2">
    <name type="scientific">Rhodococcus jostii</name>
    <dbReference type="NCBI Taxonomy" id="132919"/>
    <lineage>
        <taxon>Bacteria</taxon>
        <taxon>Bacillati</taxon>
        <taxon>Actinomycetota</taxon>
        <taxon>Actinomycetes</taxon>
        <taxon>Mycobacteriales</taxon>
        <taxon>Nocardiaceae</taxon>
        <taxon>Rhodococcus</taxon>
    </lineage>
</organism>
<dbReference type="EMBL" id="JAWLKA010000001">
    <property type="protein sequence ID" value="MDV6279153.1"/>
    <property type="molecule type" value="Genomic_DNA"/>
</dbReference>
<keyword evidence="2" id="KW-1185">Reference proteome</keyword>
<dbReference type="Proteomes" id="UP001185737">
    <property type="component" value="Unassembled WGS sequence"/>
</dbReference>
<reference evidence="1 2" key="1">
    <citation type="submission" date="2023-10" db="EMBL/GenBank/DDBJ databases">
        <title>Development of a sustainable strategy for remediation of hydrocarbon-contaminated territories based on the waste exchange concept.</title>
        <authorList>
            <person name="Krivoruchko A."/>
        </authorList>
    </citation>
    <scope>NUCLEOTIDE SEQUENCE [LARGE SCALE GENOMIC DNA]</scope>
    <source>
        <strain evidence="1 2">IEGM 60</strain>
    </source>
</reference>
<comment type="caution">
    <text evidence="1">The sequence shown here is derived from an EMBL/GenBank/DDBJ whole genome shotgun (WGS) entry which is preliminary data.</text>
</comment>
<evidence type="ECO:0000313" key="2">
    <source>
        <dbReference type="Proteomes" id="UP001185737"/>
    </source>
</evidence>
<dbReference type="RefSeq" id="WP_317567326.1">
    <property type="nucleotide sequence ID" value="NZ_JAWLKA010000001.1"/>
</dbReference>
<name>A0ABU4C6U4_RHOJO</name>
<evidence type="ECO:0000313" key="1">
    <source>
        <dbReference type="EMBL" id="MDV6279153.1"/>
    </source>
</evidence>